<keyword evidence="4" id="KW-0547">Nucleotide-binding</keyword>
<dbReference type="GO" id="GO:0009443">
    <property type="term" value="P:pyridoxal 5'-phosphate salvage"/>
    <property type="evidence" value="ECO:0007669"/>
    <property type="project" value="InterPro"/>
</dbReference>
<accession>A0A0D2WPN1</accession>
<dbReference type="NCBIfam" id="TIGR00687">
    <property type="entry name" value="pyridox_kin"/>
    <property type="match status" value="1"/>
</dbReference>
<evidence type="ECO:0000256" key="5">
    <source>
        <dbReference type="ARBA" id="ARBA00022777"/>
    </source>
</evidence>
<evidence type="ECO:0000313" key="7">
    <source>
        <dbReference type="EMBL" id="KJE92638.1"/>
    </source>
</evidence>
<keyword evidence="5 7" id="KW-0418">Kinase</keyword>
<dbReference type="InParanoid" id="A0A0D2WPN1"/>
<dbReference type="eggNOG" id="KOG2599">
    <property type="taxonomic scope" value="Eukaryota"/>
</dbReference>
<evidence type="ECO:0000256" key="4">
    <source>
        <dbReference type="ARBA" id="ARBA00022741"/>
    </source>
</evidence>
<name>A0A0D2WPN1_CAPO3</name>
<proteinExistence type="inferred from homology"/>
<evidence type="ECO:0000256" key="3">
    <source>
        <dbReference type="ARBA" id="ARBA00022679"/>
    </source>
</evidence>
<dbReference type="EC" id="2.7.1.35" evidence="2"/>
<dbReference type="Gene3D" id="3.40.1190.20">
    <property type="match status" value="1"/>
</dbReference>
<gene>
    <name evidence="7" type="ORF">CAOG_003560</name>
</gene>
<dbReference type="AlphaFoldDB" id="A0A0D2WPN1"/>
<evidence type="ECO:0000256" key="6">
    <source>
        <dbReference type="ARBA" id="ARBA00022840"/>
    </source>
</evidence>
<dbReference type="GO" id="GO:0005829">
    <property type="term" value="C:cytosol"/>
    <property type="evidence" value="ECO:0007669"/>
    <property type="project" value="TreeGrafter"/>
</dbReference>
<comment type="similarity">
    <text evidence="1">Belongs to the pyridoxine kinase family.</text>
</comment>
<dbReference type="STRING" id="595528.A0A0D2WPN1"/>
<dbReference type="PANTHER" id="PTHR10534:SF2">
    <property type="entry name" value="PYRIDOXAL KINASE"/>
    <property type="match status" value="1"/>
</dbReference>
<keyword evidence="3" id="KW-0808">Transferase</keyword>
<reference evidence="8" key="1">
    <citation type="submission" date="2011-02" db="EMBL/GenBank/DDBJ databases">
        <title>The Genome Sequence of Capsaspora owczarzaki ATCC 30864.</title>
        <authorList>
            <person name="Russ C."/>
            <person name="Cuomo C."/>
            <person name="Burger G."/>
            <person name="Gray M.W."/>
            <person name="Holland P.W.H."/>
            <person name="King N."/>
            <person name="Lang F.B.F."/>
            <person name="Roger A.J."/>
            <person name="Ruiz-Trillo I."/>
            <person name="Young S.K."/>
            <person name="Zeng Q."/>
            <person name="Gargeya S."/>
            <person name="Alvarado L."/>
            <person name="Berlin A."/>
            <person name="Chapman S.B."/>
            <person name="Chen Z."/>
            <person name="Freedman E."/>
            <person name="Gellesch M."/>
            <person name="Goldberg J."/>
            <person name="Griggs A."/>
            <person name="Gujja S."/>
            <person name="Heilman E."/>
            <person name="Heiman D."/>
            <person name="Howarth C."/>
            <person name="Mehta T."/>
            <person name="Neiman D."/>
            <person name="Pearson M."/>
            <person name="Roberts A."/>
            <person name="Saif S."/>
            <person name="Shea T."/>
            <person name="Shenoy N."/>
            <person name="Sisk P."/>
            <person name="Stolte C."/>
            <person name="Sykes S."/>
            <person name="White J."/>
            <person name="Yandava C."/>
            <person name="Haas B."/>
            <person name="Nusbaum C."/>
            <person name="Birren B."/>
        </authorList>
    </citation>
    <scope>NUCLEOTIDE SEQUENCE</scope>
    <source>
        <strain evidence="8">ATCC 30864</strain>
    </source>
</reference>
<dbReference type="InterPro" id="IPR004625">
    <property type="entry name" value="PyrdxlKinase"/>
</dbReference>
<dbReference type="PANTHER" id="PTHR10534">
    <property type="entry name" value="PYRIDOXAL KINASE"/>
    <property type="match status" value="1"/>
</dbReference>
<dbReference type="PhylomeDB" id="A0A0D2WPN1"/>
<dbReference type="GO" id="GO:0008478">
    <property type="term" value="F:pyridoxal kinase activity"/>
    <property type="evidence" value="ECO:0007669"/>
    <property type="project" value="UniProtKB-EC"/>
</dbReference>
<dbReference type="SUPFAM" id="SSF53613">
    <property type="entry name" value="Ribokinase-like"/>
    <property type="match status" value="1"/>
</dbReference>
<protein>
    <recommendedName>
        <fullName evidence="2">pyridoxal kinase</fullName>
        <ecNumber evidence="2">2.7.1.35</ecNumber>
    </recommendedName>
</protein>
<dbReference type="GO" id="GO:0005524">
    <property type="term" value="F:ATP binding"/>
    <property type="evidence" value="ECO:0007669"/>
    <property type="project" value="UniProtKB-KW"/>
</dbReference>
<evidence type="ECO:0000313" key="8">
    <source>
        <dbReference type="Proteomes" id="UP000008743"/>
    </source>
</evidence>
<keyword evidence="8" id="KW-1185">Reference proteome</keyword>
<organism evidence="7 8">
    <name type="scientific">Capsaspora owczarzaki (strain ATCC 30864)</name>
    <dbReference type="NCBI Taxonomy" id="595528"/>
    <lineage>
        <taxon>Eukaryota</taxon>
        <taxon>Filasterea</taxon>
        <taxon>Capsaspora</taxon>
    </lineage>
</organism>
<dbReference type="CDD" id="cd01173">
    <property type="entry name" value="pyridoxal_pyridoxamine_kinase"/>
    <property type="match status" value="1"/>
</dbReference>
<dbReference type="FunCoup" id="A0A0D2WPN1">
    <property type="interactions" value="321"/>
</dbReference>
<dbReference type="OMA" id="HTQYGQW"/>
<sequence length="334" mass="36140">MSAASAASASAASSSPRVLVIQSHVVSGYVGNKSSTFPLQVLGFDVDAINSVQFSNHTGYLSFAGQRLNGDQLWEVFEGLDRSGLLGQYTHLVTGYIGSASFLTTVIRVVRRLKEVNPKLIYVCDPVLGDNGKLYVPEELIPIYQSDVISLADVLSLNQYEAGLVTSSPTPATKQDALAALQTLHNRGIQTIVLHSTDLVATGHANDVVVIGSQRREDGTLDQFELYAPKLPMTFVGTGDLFTALLLAHTHALPAHLDQACEKVIATMQGVLRKTLEHFLTLLPAELKTADNLPVPEAQTSRAHSFHREMRLIQSKSIIECPTVVHKAQPLTHA</sequence>
<dbReference type="InterPro" id="IPR029056">
    <property type="entry name" value="Ribokinase-like"/>
</dbReference>
<evidence type="ECO:0000256" key="1">
    <source>
        <dbReference type="ARBA" id="ARBA00008805"/>
    </source>
</evidence>
<dbReference type="Proteomes" id="UP000008743">
    <property type="component" value="Unassembled WGS sequence"/>
</dbReference>
<dbReference type="EMBL" id="KE346364">
    <property type="protein sequence ID" value="KJE92638.1"/>
    <property type="molecule type" value="Genomic_DNA"/>
</dbReference>
<dbReference type="RefSeq" id="XP_004363288.1">
    <property type="nucleotide sequence ID" value="XM_004363231.2"/>
</dbReference>
<keyword evidence="6" id="KW-0067">ATP-binding</keyword>
<evidence type="ECO:0000256" key="2">
    <source>
        <dbReference type="ARBA" id="ARBA00012104"/>
    </source>
</evidence>